<dbReference type="PIRSF" id="PIRSF018077">
    <property type="entry name" value="UCP018077"/>
    <property type="match status" value="1"/>
</dbReference>
<feature type="binding site" evidence="7">
    <location>
        <position position="420"/>
    </location>
    <ligand>
        <name>ATP</name>
        <dbReference type="ChEBI" id="CHEBI:30616"/>
    </ligand>
</feature>
<comment type="function">
    <text evidence="7">Catalyzes the covalent attachment of the prokaryotic ubiquitin-like protein modifier Pup to the proteasomal substrate proteins, thereby targeting them for proteasomal degradation. This tagging system is termed pupylation. The ligation reaction involves the side-chain carboxylate of the C-terminal glutamate of Pup and the side-chain amino group of a substrate lysine.</text>
</comment>
<keyword evidence="2 7" id="KW-0479">Metal-binding</keyword>
<evidence type="ECO:0000256" key="5">
    <source>
        <dbReference type="ARBA" id="ARBA00022840"/>
    </source>
</evidence>
<keyword evidence="10" id="KW-1185">Reference proteome</keyword>
<dbReference type="EC" id="6.3.1.19" evidence="7 8"/>
<reference evidence="9 10" key="1">
    <citation type="journal article" date="2019" name="Int. J. Syst. Evol. Microbiol.">
        <title>The Global Catalogue of Microorganisms (GCM) 10K type strain sequencing project: providing services to taxonomists for standard genome sequencing and annotation.</title>
        <authorList>
            <consortium name="The Broad Institute Genomics Platform"/>
            <consortium name="The Broad Institute Genome Sequencing Center for Infectious Disease"/>
            <person name="Wu L."/>
            <person name="Ma J."/>
        </authorList>
    </citation>
    <scope>NUCLEOTIDE SEQUENCE [LARGE SCALE GENOMIC DNA]</scope>
    <source>
        <strain evidence="9 10">JCM 15591</strain>
    </source>
</reference>
<dbReference type="InterPro" id="IPR022279">
    <property type="entry name" value="Pup_ligase"/>
</dbReference>
<dbReference type="PANTHER" id="PTHR42307:SF3">
    <property type="entry name" value="PUP--PROTEIN LIGASE"/>
    <property type="match status" value="1"/>
</dbReference>
<dbReference type="HAMAP" id="MF_02111">
    <property type="entry name" value="Pup_ligase"/>
    <property type="match status" value="1"/>
</dbReference>
<comment type="caution">
    <text evidence="9">The sequence shown here is derived from an EMBL/GenBank/DDBJ whole genome shotgun (WGS) entry which is preliminary data.</text>
</comment>
<evidence type="ECO:0000256" key="3">
    <source>
        <dbReference type="ARBA" id="ARBA00022741"/>
    </source>
</evidence>
<evidence type="ECO:0000313" key="10">
    <source>
        <dbReference type="Proteomes" id="UP001501475"/>
    </source>
</evidence>
<feature type="active site" description="Proton acceptor" evidence="7">
    <location>
        <position position="57"/>
    </location>
</feature>
<keyword evidence="6 7" id="KW-0460">Magnesium</keyword>
<dbReference type="InterPro" id="IPR004347">
    <property type="entry name" value="Pup_ligase/deamidase"/>
</dbReference>
<dbReference type="Pfam" id="PF03136">
    <property type="entry name" value="Pup_ligase"/>
    <property type="match status" value="1"/>
</dbReference>
<keyword evidence="1 7" id="KW-0436">Ligase</keyword>
<keyword evidence="4 7" id="KW-0833">Ubl conjugation pathway</keyword>
<organism evidence="9 10">
    <name type="scientific">Nostocoides vanveenii</name>
    <dbReference type="NCBI Taxonomy" id="330835"/>
    <lineage>
        <taxon>Bacteria</taxon>
        <taxon>Bacillati</taxon>
        <taxon>Actinomycetota</taxon>
        <taxon>Actinomycetes</taxon>
        <taxon>Micrococcales</taxon>
        <taxon>Intrasporangiaceae</taxon>
        <taxon>Nostocoides</taxon>
    </lineage>
</organism>
<dbReference type="PANTHER" id="PTHR42307">
    <property type="entry name" value="PUP DEAMIDASE/DEPUPYLASE"/>
    <property type="match status" value="1"/>
</dbReference>
<feature type="binding site" evidence="7">
    <location>
        <position position="66"/>
    </location>
    <ligand>
        <name>ATP</name>
        <dbReference type="ChEBI" id="CHEBI:30616"/>
    </ligand>
</feature>
<dbReference type="EMBL" id="BAAAPN010000009">
    <property type="protein sequence ID" value="GAA1746106.1"/>
    <property type="molecule type" value="Genomic_DNA"/>
</dbReference>
<evidence type="ECO:0000256" key="7">
    <source>
        <dbReference type="HAMAP-Rule" id="MF_02111"/>
    </source>
</evidence>
<comment type="pathway">
    <text evidence="7">Protein degradation; proteasomal Pup-dependent pathway.</text>
</comment>
<feature type="binding site" evidence="7">
    <location>
        <position position="55"/>
    </location>
    <ligand>
        <name>Mg(2+)</name>
        <dbReference type="ChEBI" id="CHEBI:18420"/>
    </ligand>
</feature>
<comment type="catalytic activity">
    <reaction evidence="7">
        <text>ATP + [prokaryotic ubiquitin-like protein]-L-glutamate + [protein]-L-lysine = ADP + phosphate + N(6)-([prokaryotic ubiquitin-like protein]-gamma-L-glutamyl)-[protein]-L-lysine.</text>
        <dbReference type="EC" id="6.3.1.19"/>
    </reaction>
</comment>
<feature type="binding site" evidence="7">
    <location>
        <position position="9"/>
    </location>
    <ligand>
        <name>Mg(2+)</name>
        <dbReference type="ChEBI" id="CHEBI:18420"/>
    </ligand>
</feature>
<gene>
    <name evidence="7 9" type="primary">pafA</name>
    <name evidence="9" type="ORF">GCM10009810_03360</name>
</gene>
<comment type="similarity">
    <text evidence="7">Belongs to the Pup ligase/Pup deamidase family. Pup-conjugating enzyme subfamily.</text>
</comment>
<dbReference type="GO" id="GO:0016874">
    <property type="term" value="F:ligase activity"/>
    <property type="evidence" value="ECO:0007669"/>
    <property type="project" value="UniProtKB-KW"/>
</dbReference>
<keyword evidence="3 7" id="KW-0547">Nucleotide-binding</keyword>
<accession>A0ABN2K108</accession>
<dbReference type="NCBIfam" id="TIGR03686">
    <property type="entry name" value="pupylate_PafA"/>
    <property type="match status" value="1"/>
</dbReference>
<sequence>MERRIYGIETEFGITCVADGHRTLTPDEVARYLFRKVVSWGRSSNVFLSNGSRLYLDVGSHPEYATAECDDITTLIAHDKAGERILDDLVTDATERLAEDGVNGAIYVFKNNTDSAGNSYGCHENYLIGRSAEFQSFSEVLIPFLVSRQLICGAGKVVATAKGAAYCLSQRADHIWEGVSSATTRSRPIINTRDEPHADAERYRRLHVIVGDSNMSETTTLLKVGSADLVLRMIEEGVVLRDLTLDNAIRAIRDISHDLTGRRTVKLANGRELSALELQGEFLSKAMDFADSRGYDDPQTKRVLELWGRTLTAVETGDHTLIDREIDWAIKHRLLLTYAAKNDLPMAHPRIAQLDLAYHDVSPGRGLFAMLQRRGLAERVVTEAEVVAAKDSPPQTTRAKLRGDFIAAAKEMRRDFTVDWVHLKLNDQAQRTVLCKDPFLASDPRVERLIESMRATSAPKP</sequence>
<protein>
    <recommendedName>
        <fullName evidence="7 8">Pup--protein ligase</fullName>
        <ecNumber evidence="7 8">6.3.1.19</ecNumber>
    </recommendedName>
    <alternativeName>
        <fullName evidence="7">Proteasome accessory factor A</fullName>
    </alternativeName>
    <alternativeName>
        <fullName evidence="7">Pup-conjugating enzyme</fullName>
    </alternativeName>
</protein>
<evidence type="ECO:0000256" key="6">
    <source>
        <dbReference type="ARBA" id="ARBA00022842"/>
    </source>
</evidence>
<evidence type="ECO:0000256" key="1">
    <source>
        <dbReference type="ARBA" id="ARBA00022598"/>
    </source>
</evidence>
<evidence type="ECO:0000313" key="9">
    <source>
        <dbReference type="EMBL" id="GAA1746106.1"/>
    </source>
</evidence>
<dbReference type="Proteomes" id="UP001501475">
    <property type="component" value="Unassembled WGS sequence"/>
</dbReference>
<feature type="binding site" evidence="7">
    <location>
        <position position="63"/>
    </location>
    <ligand>
        <name>Mg(2+)</name>
        <dbReference type="ChEBI" id="CHEBI:18420"/>
    </ligand>
</feature>
<comment type="pathway">
    <text evidence="7">Protein modification; protein pupylation.</text>
</comment>
<feature type="binding site" evidence="7">
    <location>
        <position position="53"/>
    </location>
    <ligand>
        <name>ATP</name>
        <dbReference type="ChEBI" id="CHEBI:30616"/>
    </ligand>
</feature>
<name>A0ABN2K108_9MICO</name>
<evidence type="ECO:0000256" key="8">
    <source>
        <dbReference type="NCBIfam" id="TIGR03686"/>
    </source>
</evidence>
<evidence type="ECO:0000256" key="2">
    <source>
        <dbReference type="ARBA" id="ARBA00022723"/>
    </source>
</evidence>
<evidence type="ECO:0000256" key="4">
    <source>
        <dbReference type="ARBA" id="ARBA00022786"/>
    </source>
</evidence>
<proteinExistence type="inferred from homology"/>
<dbReference type="RefSeq" id="WP_344061181.1">
    <property type="nucleotide sequence ID" value="NZ_BAAAPN010000009.1"/>
</dbReference>
<comment type="miscellaneous">
    <text evidence="7">The reaction mechanism probably proceeds via the activation of Pup by phosphorylation of its C-terminal glutamate, which is then subject to nucleophilic attack by the substrate lysine, resulting in an isopeptide bond and the release of phosphate as a good leaving group.</text>
</comment>
<keyword evidence="5 7" id="KW-0067">ATP-binding</keyword>